<keyword evidence="2" id="KW-1185">Reference proteome</keyword>
<dbReference type="PANTHER" id="PTHR48476:SF1">
    <property type="entry name" value="SHORT-CHAIN DEHYDROGENASE TIC 32, CHLOROPLASTIC-LIKE"/>
    <property type="match status" value="1"/>
</dbReference>
<organism evidence="1 2">
    <name type="scientific">Citrus x changshan-huyou</name>
    <dbReference type="NCBI Taxonomy" id="2935761"/>
    <lineage>
        <taxon>Eukaryota</taxon>
        <taxon>Viridiplantae</taxon>
        <taxon>Streptophyta</taxon>
        <taxon>Embryophyta</taxon>
        <taxon>Tracheophyta</taxon>
        <taxon>Spermatophyta</taxon>
        <taxon>Magnoliopsida</taxon>
        <taxon>eudicotyledons</taxon>
        <taxon>Gunneridae</taxon>
        <taxon>Pentapetalae</taxon>
        <taxon>rosids</taxon>
        <taxon>malvids</taxon>
        <taxon>Sapindales</taxon>
        <taxon>Rutaceae</taxon>
        <taxon>Aurantioideae</taxon>
        <taxon>Citrus</taxon>
    </lineage>
</organism>
<sequence length="119" mass="13176">MLAGGASGVGLETARVLALHFAQNFIALNLPLNILINNAGIMFCPYQISEDGIEMQFATNHIGHFLLTNLFPDTMKRTAKETGIEGRIVNLPSIAHQYTYKGGIRFQKINDKARYVLII</sequence>
<proteinExistence type="predicted"/>
<comment type="caution">
    <text evidence="1">The sequence shown here is derived from an EMBL/GenBank/DDBJ whole genome shotgun (WGS) entry which is preliminary data.</text>
</comment>
<protein>
    <submittedName>
        <fullName evidence="1">Uncharacterized protein</fullName>
    </submittedName>
</protein>
<gene>
    <name evidence="1" type="ORF">WN944_003934</name>
</gene>
<evidence type="ECO:0000313" key="1">
    <source>
        <dbReference type="EMBL" id="KAK9193237.1"/>
    </source>
</evidence>
<dbReference type="Proteomes" id="UP001428341">
    <property type="component" value="Unassembled WGS sequence"/>
</dbReference>
<dbReference type="Gene3D" id="3.40.50.720">
    <property type="entry name" value="NAD(P)-binding Rossmann-like Domain"/>
    <property type="match status" value="1"/>
</dbReference>
<dbReference type="InterPro" id="IPR002347">
    <property type="entry name" value="SDR_fam"/>
</dbReference>
<reference evidence="1 2" key="1">
    <citation type="submission" date="2024-05" db="EMBL/GenBank/DDBJ databases">
        <title>Haplotype-resolved chromosome-level genome assembly of Huyou (Citrus changshanensis).</title>
        <authorList>
            <person name="Miao C."/>
            <person name="Chen W."/>
            <person name="Wu Y."/>
            <person name="Wang L."/>
            <person name="Zhao S."/>
            <person name="Grierson D."/>
            <person name="Xu C."/>
            <person name="Chen K."/>
        </authorList>
    </citation>
    <scope>NUCLEOTIDE SEQUENCE [LARGE SCALE GENOMIC DNA]</scope>
    <source>
        <strain evidence="1">01-14</strain>
        <tissue evidence="1">Leaf</tissue>
    </source>
</reference>
<dbReference type="AlphaFoldDB" id="A0AAP0M2B9"/>
<dbReference type="Pfam" id="PF00106">
    <property type="entry name" value="adh_short"/>
    <property type="match status" value="1"/>
</dbReference>
<dbReference type="InterPro" id="IPR055280">
    <property type="entry name" value="TIC32"/>
</dbReference>
<evidence type="ECO:0000313" key="2">
    <source>
        <dbReference type="Proteomes" id="UP001428341"/>
    </source>
</evidence>
<dbReference type="EMBL" id="JBCGBO010000006">
    <property type="protein sequence ID" value="KAK9193237.1"/>
    <property type="molecule type" value="Genomic_DNA"/>
</dbReference>
<name>A0AAP0M2B9_9ROSI</name>
<dbReference type="InterPro" id="IPR036291">
    <property type="entry name" value="NAD(P)-bd_dom_sf"/>
</dbReference>
<accession>A0AAP0M2B9</accession>
<dbReference type="PANTHER" id="PTHR48476">
    <property type="entry name" value="SHORT-CHAIN DEHYDROGENASE TIC 32, CHLOROPLASTIC-LIKE"/>
    <property type="match status" value="1"/>
</dbReference>
<dbReference type="SUPFAM" id="SSF51735">
    <property type="entry name" value="NAD(P)-binding Rossmann-fold domains"/>
    <property type="match status" value="1"/>
</dbReference>